<dbReference type="SUPFAM" id="SSF50156">
    <property type="entry name" value="PDZ domain-like"/>
    <property type="match status" value="1"/>
</dbReference>
<dbReference type="Pfam" id="PF13180">
    <property type="entry name" value="PDZ_2"/>
    <property type="match status" value="1"/>
</dbReference>
<dbReference type="InterPro" id="IPR001940">
    <property type="entry name" value="Peptidase_S1C"/>
</dbReference>
<dbReference type="PANTHER" id="PTHR43343">
    <property type="entry name" value="PEPTIDASE S12"/>
    <property type="match status" value="1"/>
</dbReference>
<evidence type="ECO:0000256" key="3">
    <source>
        <dbReference type="ARBA" id="ARBA00022801"/>
    </source>
</evidence>
<dbReference type="AlphaFoldDB" id="A0A1G2K270"/>
<evidence type="ECO:0000313" key="6">
    <source>
        <dbReference type="Proteomes" id="UP000177152"/>
    </source>
</evidence>
<keyword evidence="3" id="KW-0378">Hydrolase</keyword>
<reference evidence="5 6" key="1">
    <citation type="journal article" date="2016" name="Nat. Commun.">
        <title>Thousands of microbial genomes shed light on interconnected biogeochemical processes in an aquifer system.</title>
        <authorList>
            <person name="Anantharaman K."/>
            <person name="Brown C.T."/>
            <person name="Hug L.A."/>
            <person name="Sharon I."/>
            <person name="Castelle C.J."/>
            <person name="Probst A.J."/>
            <person name="Thomas B.C."/>
            <person name="Singh A."/>
            <person name="Wilkins M.J."/>
            <person name="Karaoz U."/>
            <person name="Brodie E.L."/>
            <person name="Williams K.H."/>
            <person name="Hubbard S.S."/>
            <person name="Banfield J.F."/>
        </authorList>
    </citation>
    <scope>NUCLEOTIDE SEQUENCE [LARGE SCALE GENOMIC DNA]</scope>
</reference>
<dbReference type="Pfam" id="PF13365">
    <property type="entry name" value="Trypsin_2"/>
    <property type="match status" value="1"/>
</dbReference>
<dbReference type="GO" id="GO:0004252">
    <property type="term" value="F:serine-type endopeptidase activity"/>
    <property type="evidence" value="ECO:0007669"/>
    <property type="project" value="InterPro"/>
</dbReference>
<dbReference type="InterPro" id="IPR051201">
    <property type="entry name" value="Chloro_Bact_Ser_Proteases"/>
</dbReference>
<dbReference type="InterPro" id="IPR009003">
    <property type="entry name" value="Peptidase_S1_PA"/>
</dbReference>
<accession>A0A1G2K270</accession>
<dbReference type="Gene3D" id="2.30.42.10">
    <property type="match status" value="1"/>
</dbReference>
<name>A0A1G2K270_9BACT</name>
<dbReference type="PROSITE" id="PS51257">
    <property type="entry name" value="PROKAR_LIPOPROTEIN"/>
    <property type="match status" value="1"/>
</dbReference>
<comment type="similarity">
    <text evidence="1">Belongs to the peptidase S1C family.</text>
</comment>
<dbReference type="PANTHER" id="PTHR43343:SF3">
    <property type="entry name" value="PROTEASE DO-LIKE 8, CHLOROPLASTIC"/>
    <property type="match status" value="1"/>
</dbReference>
<dbReference type="SUPFAM" id="SSF50494">
    <property type="entry name" value="Trypsin-like serine proteases"/>
    <property type="match status" value="1"/>
</dbReference>
<protein>
    <recommendedName>
        <fullName evidence="4">PDZ domain-containing protein</fullName>
    </recommendedName>
</protein>
<dbReference type="EMBL" id="MHQC01000057">
    <property type="protein sequence ID" value="OGZ93529.1"/>
    <property type="molecule type" value="Genomic_DNA"/>
</dbReference>
<dbReference type="SMART" id="SM00228">
    <property type="entry name" value="PDZ"/>
    <property type="match status" value="1"/>
</dbReference>
<evidence type="ECO:0000256" key="2">
    <source>
        <dbReference type="ARBA" id="ARBA00022670"/>
    </source>
</evidence>
<proteinExistence type="inferred from homology"/>
<dbReference type="InterPro" id="IPR036034">
    <property type="entry name" value="PDZ_sf"/>
</dbReference>
<comment type="caution">
    <text evidence="5">The sequence shown here is derived from an EMBL/GenBank/DDBJ whole genome shotgun (WGS) entry which is preliminary data.</text>
</comment>
<organism evidence="5 6">
    <name type="scientific">Candidatus Sungbacteria bacterium RIFCSPHIGHO2_01_FULL_47_32</name>
    <dbReference type="NCBI Taxonomy" id="1802264"/>
    <lineage>
        <taxon>Bacteria</taxon>
        <taxon>Candidatus Sungiibacteriota</taxon>
    </lineage>
</organism>
<keyword evidence="2" id="KW-0645">Protease</keyword>
<gene>
    <name evidence="5" type="ORF">A2633_03320</name>
</gene>
<evidence type="ECO:0000256" key="1">
    <source>
        <dbReference type="ARBA" id="ARBA00010541"/>
    </source>
</evidence>
<dbReference type="PROSITE" id="PS50106">
    <property type="entry name" value="PDZ"/>
    <property type="match status" value="1"/>
</dbReference>
<dbReference type="InterPro" id="IPR001478">
    <property type="entry name" value="PDZ"/>
</dbReference>
<feature type="domain" description="PDZ" evidence="4">
    <location>
        <begin position="249"/>
        <end position="324"/>
    </location>
</feature>
<evidence type="ECO:0000259" key="4">
    <source>
        <dbReference type="PROSITE" id="PS50106"/>
    </source>
</evidence>
<dbReference type="GO" id="GO:0006508">
    <property type="term" value="P:proteolysis"/>
    <property type="evidence" value="ECO:0007669"/>
    <property type="project" value="UniProtKB-KW"/>
</dbReference>
<dbReference type="InterPro" id="IPR043504">
    <property type="entry name" value="Peptidase_S1_PA_chymotrypsin"/>
</dbReference>
<dbReference type="Gene3D" id="2.40.10.10">
    <property type="entry name" value="Trypsin-like serine proteases"/>
    <property type="match status" value="2"/>
</dbReference>
<evidence type="ECO:0000313" key="5">
    <source>
        <dbReference type="EMBL" id="OGZ93529.1"/>
    </source>
</evidence>
<dbReference type="Proteomes" id="UP000177152">
    <property type="component" value="Unassembled WGS sequence"/>
</dbReference>
<dbReference type="PRINTS" id="PR00834">
    <property type="entry name" value="PROTEASES2C"/>
</dbReference>
<sequence>MSRRLIAVILLIIVPLVFAGCISSAQLSSPDFSKLYKKTQESVVQIKTKKYVDEKDGLRIERHAASGVVMASRRIAENRFETRVLTNFHVVRNQDELYVHTADGKQYRATILGYDELRDLASLTMTTSQQLQPVVLGESEKLNIGDWAYLIGNPLGIPWSLSVGRIGNIGKNPLYDTIQFDGGLNKGNSGGALFNTKGELVGISHRVGGDNIGFAISARIVKQLWPALERGEVVSHGYIGVTLTEIGWLDQATARALGLSYPPQIEIGVVISDVVPYSSAFFAGLMVGDIIVAIARTKITTVEDAQDAIARSGPGTQILLTIIRGNLVKDFIMPVESAPVSGNKGPADAALKNS</sequence>